<dbReference type="InterPro" id="IPR051490">
    <property type="entry name" value="THEM6_lcsJ_thioesterase"/>
</dbReference>
<name>A0AAF0DNU8_9EURO</name>
<evidence type="ECO:0008006" key="5">
    <source>
        <dbReference type="Google" id="ProtNLM"/>
    </source>
</evidence>
<evidence type="ECO:0000256" key="1">
    <source>
        <dbReference type="ARBA" id="ARBA00038476"/>
    </source>
</evidence>
<keyword evidence="4" id="KW-1185">Reference proteome</keyword>
<organism evidence="3 4">
    <name type="scientific">Emydomyces testavorans</name>
    <dbReference type="NCBI Taxonomy" id="2070801"/>
    <lineage>
        <taxon>Eukaryota</taxon>
        <taxon>Fungi</taxon>
        <taxon>Dikarya</taxon>
        <taxon>Ascomycota</taxon>
        <taxon>Pezizomycotina</taxon>
        <taxon>Eurotiomycetes</taxon>
        <taxon>Eurotiomycetidae</taxon>
        <taxon>Onygenales</taxon>
        <taxon>Nannizziopsiaceae</taxon>
        <taxon>Emydomyces</taxon>
    </lineage>
</organism>
<dbReference type="PANTHER" id="PTHR12475">
    <property type="match status" value="1"/>
</dbReference>
<evidence type="ECO:0000313" key="4">
    <source>
        <dbReference type="Proteomes" id="UP001219355"/>
    </source>
</evidence>
<gene>
    <name evidence="3" type="ORF">PRK78_007150</name>
</gene>
<dbReference type="SUPFAM" id="SSF54637">
    <property type="entry name" value="Thioesterase/thiol ester dehydrase-isomerase"/>
    <property type="match status" value="1"/>
</dbReference>
<dbReference type="PANTHER" id="PTHR12475:SF4">
    <property type="entry name" value="PROTEIN THEM6"/>
    <property type="match status" value="1"/>
</dbReference>
<dbReference type="AlphaFoldDB" id="A0AAF0DNU8"/>
<accession>A0AAF0DNU8</accession>
<proteinExistence type="inferred from homology"/>
<reference evidence="3" key="1">
    <citation type="submission" date="2023-03" db="EMBL/GenBank/DDBJ databases">
        <title>Emydomyces testavorans Genome Sequence.</title>
        <authorList>
            <person name="Hoyer L."/>
        </authorList>
    </citation>
    <scope>NUCLEOTIDE SEQUENCE</scope>
    <source>
        <strain evidence="3">16-2883</strain>
    </source>
</reference>
<dbReference type="CDD" id="cd00586">
    <property type="entry name" value="4HBT"/>
    <property type="match status" value="1"/>
</dbReference>
<comment type="similarity">
    <text evidence="1">Belongs to the lcsJ thioesterase family.</text>
</comment>
<evidence type="ECO:0000256" key="2">
    <source>
        <dbReference type="SAM" id="MobiDB-lite"/>
    </source>
</evidence>
<dbReference type="InterPro" id="IPR029069">
    <property type="entry name" value="HotDog_dom_sf"/>
</dbReference>
<dbReference type="Proteomes" id="UP001219355">
    <property type="component" value="Chromosome 5"/>
</dbReference>
<protein>
    <recommendedName>
        <fullName evidence="5">Capsule polysaccharide biosynthesis protein</fullName>
    </recommendedName>
</protein>
<sequence length="338" mass="39226">MAVLSRFDSTFFSTIIRWCISQFTWRNAVVLYALFNLKSVPFSWHIRLFFHLFRRIRWQPHIYPDPKLLTDNKTCLEQHLHPIFAPASVTSRAPLWEIDYNCHKSNSTYFSDLDIARTVLVTNLYTPGFEILQRQMDKEIDETGKRKYPPGRLTVMLGSVFCAFKKEIMPYELYEMRSKVAAWDEKWLYVMTFFFRPAKRKGQEKTLLAVGLSKYVTKKGRLTVRPEKVLRASGLLPARPEGEVSTAPSSSLESPASGELVNGDNGLEEAGIREVLTLEESMSLDQAVLRNDKKTRSAWDELLWTWEKIEPERLRGLEVVRGFINMDAKLYEEVALTR</sequence>
<dbReference type="Pfam" id="PF13279">
    <property type="entry name" value="4HBT_2"/>
    <property type="match status" value="1"/>
</dbReference>
<feature type="region of interest" description="Disordered" evidence="2">
    <location>
        <begin position="239"/>
        <end position="260"/>
    </location>
</feature>
<evidence type="ECO:0000313" key="3">
    <source>
        <dbReference type="EMBL" id="WEW61658.1"/>
    </source>
</evidence>
<dbReference type="EMBL" id="CP120631">
    <property type="protein sequence ID" value="WEW61658.1"/>
    <property type="molecule type" value="Genomic_DNA"/>
</dbReference>